<keyword evidence="15" id="KW-1185">Reference proteome</keyword>
<dbReference type="Gene3D" id="1.10.630.10">
    <property type="entry name" value="Cytochrome P450"/>
    <property type="match status" value="1"/>
</dbReference>
<dbReference type="InterPro" id="IPR001128">
    <property type="entry name" value="Cyt_P450"/>
</dbReference>
<dbReference type="Pfam" id="PF00067">
    <property type="entry name" value="p450"/>
    <property type="match status" value="1"/>
</dbReference>
<dbReference type="PANTHER" id="PTHR47948">
    <property type="entry name" value="TRANS-CINNAMATE 4-MONOOXYGENASE"/>
    <property type="match status" value="1"/>
</dbReference>
<evidence type="ECO:0000256" key="7">
    <source>
        <dbReference type="ARBA" id="ARBA00022989"/>
    </source>
</evidence>
<keyword evidence="10 13" id="KW-0503">Monooxygenase</keyword>
<protein>
    <submittedName>
        <fullName evidence="14">Uncharacterized protein</fullName>
    </submittedName>
</protein>
<evidence type="ECO:0000256" key="3">
    <source>
        <dbReference type="ARBA" id="ARBA00010617"/>
    </source>
</evidence>
<dbReference type="AlphaFoldDB" id="A0ABD3SXF8"/>
<keyword evidence="6 12" id="KW-0479">Metal-binding</keyword>
<dbReference type="GO" id="GO:0046872">
    <property type="term" value="F:metal ion binding"/>
    <property type="evidence" value="ECO:0007669"/>
    <property type="project" value="UniProtKB-KW"/>
</dbReference>
<organism evidence="14 15">
    <name type="scientific">Penstemon smallii</name>
    <dbReference type="NCBI Taxonomy" id="265156"/>
    <lineage>
        <taxon>Eukaryota</taxon>
        <taxon>Viridiplantae</taxon>
        <taxon>Streptophyta</taxon>
        <taxon>Embryophyta</taxon>
        <taxon>Tracheophyta</taxon>
        <taxon>Spermatophyta</taxon>
        <taxon>Magnoliopsida</taxon>
        <taxon>eudicotyledons</taxon>
        <taxon>Gunneridae</taxon>
        <taxon>Pentapetalae</taxon>
        <taxon>asterids</taxon>
        <taxon>lamiids</taxon>
        <taxon>Lamiales</taxon>
        <taxon>Plantaginaceae</taxon>
        <taxon>Cheloneae</taxon>
        <taxon>Penstemon</taxon>
    </lineage>
</organism>
<comment type="cofactor">
    <cofactor evidence="1 12">
        <name>heme</name>
        <dbReference type="ChEBI" id="CHEBI:30413"/>
    </cofactor>
</comment>
<evidence type="ECO:0000256" key="13">
    <source>
        <dbReference type="RuleBase" id="RU000461"/>
    </source>
</evidence>
<evidence type="ECO:0000256" key="5">
    <source>
        <dbReference type="ARBA" id="ARBA00022692"/>
    </source>
</evidence>
<keyword evidence="5" id="KW-0812">Transmembrane</keyword>
<dbReference type="InterPro" id="IPR036396">
    <property type="entry name" value="Cyt_P450_sf"/>
</dbReference>
<dbReference type="PRINTS" id="PR00385">
    <property type="entry name" value="P450"/>
</dbReference>
<dbReference type="PANTHER" id="PTHR47948:SF11">
    <property type="entry name" value="TRANS-CINNAMATE 4-MONOOXYGENASE"/>
    <property type="match status" value="1"/>
</dbReference>
<comment type="similarity">
    <text evidence="3 13">Belongs to the cytochrome P450 family.</text>
</comment>
<evidence type="ECO:0000256" key="2">
    <source>
        <dbReference type="ARBA" id="ARBA00004167"/>
    </source>
</evidence>
<keyword evidence="8 13" id="KW-0560">Oxidoreductase</keyword>
<gene>
    <name evidence="14" type="ORF">ACJIZ3_017818</name>
</gene>
<evidence type="ECO:0000256" key="8">
    <source>
        <dbReference type="ARBA" id="ARBA00023002"/>
    </source>
</evidence>
<evidence type="ECO:0000256" key="6">
    <source>
        <dbReference type="ARBA" id="ARBA00022723"/>
    </source>
</evidence>
<dbReference type="Proteomes" id="UP001634393">
    <property type="component" value="Unassembled WGS sequence"/>
</dbReference>
<evidence type="ECO:0000256" key="11">
    <source>
        <dbReference type="ARBA" id="ARBA00023136"/>
    </source>
</evidence>
<keyword evidence="9 12" id="KW-0408">Iron</keyword>
<evidence type="ECO:0000256" key="4">
    <source>
        <dbReference type="ARBA" id="ARBA00022617"/>
    </source>
</evidence>
<evidence type="ECO:0000256" key="9">
    <source>
        <dbReference type="ARBA" id="ARBA00023004"/>
    </source>
</evidence>
<evidence type="ECO:0000256" key="12">
    <source>
        <dbReference type="PIRSR" id="PIRSR602401-1"/>
    </source>
</evidence>
<reference evidence="14 15" key="1">
    <citation type="submission" date="2024-12" db="EMBL/GenBank/DDBJ databases">
        <title>The unique morphological basis and parallel evolutionary history of personate flowers in Penstemon.</title>
        <authorList>
            <person name="Depatie T.H."/>
            <person name="Wessinger C.A."/>
        </authorList>
    </citation>
    <scope>NUCLEOTIDE SEQUENCE [LARGE SCALE GENOMIC DNA]</scope>
    <source>
        <strain evidence="14">WTNN_2</strain>
        <tissue evidence="14">Leaf</tissue>
    </source>
</reference>
<dbReference type="PROSITE" id="PS00086">
    <property type="entry name" value="CYTOCHROME_P450"/>
    <property type="match status" value="1"/>
</dbReference>
<keyword evidence="7" id="KW-1133">Transmembrane helix</keyword>
<evidence type="ECO:0000256" key="10">
    <source>
        <dbReference type="ARBA" id="ARBA00023033"/>
    </source>
</evidence>
<dbReference type="InterPro" id="IPR017972">
    <property type="entry name" value="Cyt_P450_CS"/>
</dbReference>
<dbReference type="InterPro" id="IPR002401">
    <property type="entry name" value="Cyt_P450_E_grp-I"/>
</dbReference>
<comment type="caution">
    <text evidence="14">The sequence shown here is derived from an EMBL/GenBank/DDBJ whole genome shotgun (WGS) entry which is preliminary data.</text>
</comment>
<proteinExistence type="inferred from homology"/>
<evidence type="ECO:0000256" key="1">
    <source>
        <dbReference type="ARBA" id="ARBA00001971"/>
    </source>
</evidence>
<evidence type="ECO:0000313" key="14">
    <source>
        <dbReference type="EMBL" id="KAL3829016.1"/>
    </source>
</evidence>
<dbReference type="EMBL" id="JBJXBP010000005">
    <property type="protein sequence ID" value="KAL3829016.1"/>
    <property type="molecule type" value="Genomic_DNA"/>
</dbReference>
<dbReference type="GO" id="GO:0016020">
    <property type="term" value="C:membrane"/>
    <property type="evidence" value="ECO:0007669"/>
    <property type="project" value="UniProtKB-SubCell"/>
</dbReference>
<sequence>MDLLLFQKILLSLIFAIVVVSKLRGKRFTNLPPGPFPYPIFGSWIEIGNNLDQLILSNYAKKFGNLFRVKMGQLNIIVISSKELAKEVFLTRGVEFGSRSRNIVYDIFTGEGQDMIFTEYGEHWRKMKRIATVPFFTKKSVQQYHGAWEAEAAAVVEDVKKNKEAATNGIVLRMRLQLMVYNNLYKSMFDKRFESEEDPLYVRVKDLNGQRSKLGLSLEYNFGDFVPILRPFIKGYLKICKEVTATRLNLFKDHFIDERKKLISTGGREINKCGIDYLFEAQEKGEINDAHVCYIVENMNIAAIGTTVWALEWAIAELINNPHIQNKLRAEIKSVLGPTAQVTEPDNQKLPYLQAVIKETLRFRTIVPLLLPHMNPENTKLGGYDIPARSRILVNAWHIFNDPANWKKPEEFRPERFLEEESNVEVNGNDVKYFPFGMGRRSCPGMLSSMAVLGITLGRLVQNFEMLPPPGQDKIDMTAVNVQFGMYLFKHSTVVLKPIIMS</sequence>
<feature type="binding site" description="axial binding residue" evidence="12">
    <location>
        <position position="443"/>
    </location>
    <ligand>
        <name>heme</name>
        <dbReference type="ChEBI" id="CHEBI:30413"/>
    </ligand>
    <ligandPart>
        <name>Fe</name>
        <dbReference type="ChEBI" id="CHEBI:18248"/>
    </ligandPart>
</feature>
<accession>A0ABD3SXF8</accession>
<name>A0ABD3SXF8_9LAMI</name>
<keyword evidence="11" id="KW-0472">Membrane</keyword>
<dbReference type="SUPFAM" id="SSF48264">
    <property type="entry name" value="Cytochrome P450"/>
    <property type="match status" value="1"/>
</dbReference>
<comment type="subcellular location">
    <subcellularLocation>
        <location evidence="2">Membrane</location>
        <topology evidence="2">Single-pass membrane protein</topology>
    </subcellularLocation>
</comment>
<dbReference type="PRINTS" id="PR00463">
    <property type="entry name" value="EP450I"/>
</dbReference>
<keyword evidence="4 12" id="KW-0349">Heme</keyword>
<dbReference type="GO" id="GO:0004497">
    <property type="term" value="F:monooxygenase activity"/>
    <property type="evidence" value="ECO:0007669"/>
    <property type="project" value="UniProtKB-KW"/>
</dbReference>
<evidence type="ECO:0000313" key="15">
    <source>
        <dbReference type="Proteomes" id="UP001634393"/>
    </source>
</evidence>